<dbReference type="GO" id="GO:0090313">
    <property type="term" value="P:regulation of protein targeting to membrane"/>
    <property type="evidence" value="ECO:0007669"/>
    <property type="project" value="TreeGrafter"/>
</dbReference>
<dbReference type="PANTHER" id="PTHR30441:SF4">
    <property type="entry name" value="PROTEIN ASMA"/>
    <property type="match status" value="1"/>
</dbReference>
<proteinExistence type="predicted"/>
<dbReference type="PANTHER" id="PTHR30441">
    <property type="entry name" value="DUF748 DOMAIN-CONTAINING PROTEIN"/>
    <property type="match status" value="1"/>
</dbReference>
<evidence type="ECO:0000256" key="1">
    <source>
        <dbReference type="SAM" id="MobiDB-lite"/>
    </source>
</evidence>
<sequence>MVLALLAVLVAPLFIDWSAYRADFEREAGRILGQPVAVRGPAVVRILPFPSVTFGDIEVGGEGRPMLTARSFRMDAELAPYLSGELRIFSMRLEAPRLDLGIGPDGRFTSSFGGGVLPTNATVVLEDVSVSDGVVTVTDARAGRSFTLSDIQGAFAARSLAGPLTGGGTLRAEGRPLAFQLSTGTAEGGKGLPAKLTLDDNGLDLSTTLDGALAFAATGPRFEGTIRTATLAPPKTPPGGADAPQPAAETKARLLPVFTLTGKFAATAAALDLSDARLAVGAGPKPYILTGSAGLTVGAAPEFRLDLAGEQLDIDALAAGGEPKAGLAFAGRLEAARSVIAAIPRPALPGTARLSLPVVVAGDTTIRDLVVEAAPRADGWSVRRFAAELPGRTRMEAAGELSVAQAPGFRGSLLVAARQPTGFAEWLTGGVDPAIRTLAQAGFSADVDLSPEHQSFRDLEVDLGGASLAGSLDRSGAAGERVLAADLKGGRLDLDAFVALSRLFTGETDSIADARRGSLKLAAGPVAFQGIEAGRVDADLAFDGHTLAIERLDIADLAGSALHAKGSVAGLGATPSGRMEVSLASERVGPLLDLLAARLPPIPILRALRDRADRLAPLSLSGMLHTVPGTASERPTLNVDLAGTAAATEIGLSMLLGNGIYAGGSAGRFGLDLALTSAEPPQLLGQIGFETLPLPVPSPLGLKLALSAGATGPVAATLTAEAPGSHLSASGELAVAATGIGAATLAVSAGSDDAVPWLLATGNAFGAAAGASLPATFAGDLGYDGAALSLKGLEGSIGATDFSAELERRAEGPVTGEVFVSDLSVPWLAGLVYGQPPADPARPGAWNAAAFGHPLLPATRLALDVTADQVSLGGSAALGDASAHLETTPDSVTLSDLRGTFGGGYGAGLLQFRNANGVGAFSATADLQGLDLGGIALNGFALPSEEDAAAPEAVTPPPIAGTLDAALRLDGSGQSYAALLSAMTGAGKLKLENGAVAGLKPDLLPDVLKAADVPGFDPTPANVAGLVARQSQASRFPVPALTSDFSVAGGVARFPALRQAGSGEVLTAEGALDLARATVAGTLRLDLDPGDDAVEGAAPAVVYELVGPVAGPRLVPDAQPLANYLSIRALEREQARVEAIQGALQEKLRLRREARLYRWRAAENAAAAAEVGRSEDIRRREGQAAERSREAAEVEAEARAAQERLRDADAARGAAVPSGSGPAPTDLDLELSPTPAPVPPAAPFAPNLPGVRPPSGY</sequence>
<dbReference type="PIRSF" id="PIRSF034039">
    <property type="entry name" value="UCP034039"/>
    <property type="match status" value="1"/>
</dbReference>
<dbReference type="GO" id="GO:0005886">
    <property type="term" value="C:plasma membrane"/>
    <property type="evidence" value="ECO:0007669"/>
    <property type="project" value="TreeGrafter"/>
</dbReference>
<name>A0A917E284_9HYPH</name>
<evidence type="ECO:0000313" key="3">
    <source>
        <dbReference type="Proteomes" id="UP000644699"/>
    </source>
</evidence>
<evidence type="ECO:0000313" key="2">
    <source>
        <dbReference type="EMBL" id="GGD92072.1"/>
    </source>
</evidence>
<dbReference type="RefSeq" id="WP_188906943.1">
    <property type="nucleotide sequence ID" value="NZ_BMIQ01000001.1"/>
</dbReference>
<keyword evidence="3" id="KW-1185">Reference proteome</keyword>
<feature type="compositionally biased region" description="Pro residues" evidence="1">
    <location>
        <begin position="1234"/>
        <end position="1243"/>
    </location>
</feature>
<dbReference type="Proteomes" id="UP000644699">
    <property type="component" value="Unassembled WGS sequence"/>
</dbReference>
<reference evidence="2" key="2">
    <citation type="submission" date="2020-09" db="EMBL/GenBank/DDBJ databases">
        <authorList>
            <person name="Sun Q."/>
            <person name="Zhou Y."/>
        </authorList>
    </citation>
    <scope>NUCLEOTIDE SEQUENCE</scope>
    <source>
        <strain evidence="2">CGMCC 1.15367</strain>
    </source>
</reference>
<dbReference type="InterPro" id="IPR017023">
    <property type="entry name" value="UCP034039"/>
</dbReference>
<reference evidence="2" key="1">
    <citation type="journal article" date="2014" name="Int. J. Syst. Evol. Microbiol.">
        <title>Complete genome sequence of Corynebacterium casei LMG S-19264T (=DSM 44701T), isolated from a smear-ripened cheese.</title>
        <authorList>
            <consortium name="US DOE Joint Genome Institute (JGI-PGF)"/>
            <person name="Walter F."/>
            <person name="Albersmeier A."/>
            <person name="Kalinowski J."/>
            <person name="Ruckert C."/>
        </authorList>
    </citation>
    <scope>NUCLEOTIDE SEQUENCE</scope>
    <source>
        <strain evidence="2">CGMCC 1.15367</strain>
    </source>
</reference>
<gene>
    <name evidence="2" type="ORF">GCM10011390_08510</name>
</gene>
<dbReference type="InterPro" id="IPR052894">
    <property type="entry name" value="AsmA-related"/>
</dbReference>
<organism evidence="2 3">
    <name type="scientific">Aureimonas endophytica</name>
    <dbReference type="NCBI Taxonomy" id="2027858"/>
    <lineage>
        <taxon>Bacteria</taxon>
        <taxon>Pseudomonadati</taxon>
        <taxon>Pseudomonadota</taxon>
        <taxon>Alphaproteobacteria</taxon>
        <taxon>Hyphomicrobiales</taxon>
        <taxon>Aurantimonadaceae</taxon>
        <taxon>Aureimonas</taxon>
    </lineage>
</organism>
<protein>
    <recommendedName>
        <fullName evidence="4">AsmA family protein</fullName>
    </recommendedName>
</protein>
<feature type="compositionally biased region" description="Basic and acidic residues" evidence="1">
    <location>
        <begin position="1172"/>
        <end position="1210"/>
    </location>
</feature>
<dbReference type="AlphaFoldDB" id="A0A917E284"/>
<accession>A0A917E284</accession>
<comment type="caution">
    <text evidence="2">The sequence shown here is derived from an EMBL/GenBank/DDBJ whole genome shotgun (WGS) entry which is preliminary data.</text>
</comment>
<dbReference type="EMBL" id="BMIQ01000001">
    <property type="protein sequence ID" value="GGD92072.1"/>
    <property type="molecule type" value="Genomic_DNA"/>
</dbReference>
<feature type="region of interest" description="Disordered" evidence="1">
    <location>
        <begin position="1171"/>
        <end position="1257"/>
    </location>
</feature>
<evidence type="ECO:0008006" key="4">
    <source>
        <dbReference type="Google" id="ProtNLM"/>
    </source>
</evidence>